<evidence type="ECO:0008006" key="4">
    <source>
        <dbReference type="Google" id="ProtNLM"/>
    </source>
</evidence>
<evidence type="ECO:0000313" key="2">
    <source>
        <dbReference type="EMBL" id="GAA3799838.1"/>
    </source>
</evidence>
<keyword evidence="3" id="KW-1185">Reference proteome</keyword>
<gene>
    <name evidence="2" type="ORF">GCM10022226_19180</name>
</gene>
<organism evidence="2 3">
    <name type="scientific">Sphaerisporangium flaviroseum</name>
    <dbReference type="NCBI Taxonomy" id="509199"/>
    <lineage>
        <taxon>Bacteria</taxon>
        <taxon>Bacillati</taxon>
        <taxon>Actinomycetota</taxon>
        <taxon>Actinomycetes</taxon>
        <taxon>Streptosporangiales</taxon>
        <taxon>Streptosporangiaceae</taxon>
        <taxon>Sphaerisporangium</taxon>
    </lineage>
</organism>
<feature type="signal peptide" evidence="1">
    <location>
        <begin position="1"/>
        <end position="22"/>
    </location>
</feature>
<comment type="caution">
    <text evidence="2">The sequence shown here is derived from an EMBL/GenBank/DDBJ whole genome shotgun (WGS) entry which is preliminary data.</text>
</comment>
<evidence type="ECO:0000313" key="3">
    <source>
        <dbReference type="Proteomes" id="UP001500888"/>
    </source>
</evidence>
<evidence type="ECO:0000256" key="1">
    <source>
        <dbReference type="SAM" id="SignalP"/>
    </source>
</evidence>
<dbReference type="EMBL" id="BAAAZR010000002">
    <property type="protein sequence ID" value="GAA3799838.1"/>
    <property type="molecule type" value="Genomic_DNA"/>
</dbReference>
<dbReference type="Proteomes" id="UP001500888">
    <property type="component" value="Unassembled WGS sequence"/>
</dbReference>
<proteinExistence type="predicted"/>
<accession>A0ABP7HRJ9</accession>
<feature type="chain" id="PRO_5045749007" description="Secreted protein" evidence="1">
    <location>
        <begin position="23"/>
        <end position="95"/>
    </location>
</feature>
<sequence length="95" mass="10248">MSAGLGTVLAASVLLPAGPAQATPYSCYDRYTAHSYSVTCVNGTGEYRAKVKCYKIGGTSYVTRYGKWLQTHIVAWSNAVCTSNEDPTSGTWETR</sequence>
<dbReference type="RefSeq" id="WP_344936862.1">
    <property type="nucleotide sequence ID" value="NZ_BAAAZR010000002.1"/>
</dbReference>
<protein>
    <recommendedName>
        <fullName evidence="4">Secreted protein</fullName>
    </recommendedName>
</protein>
<name>A0ABP7HRJ9_9ACTN</name>
<reference evidence="3" key="1">
    <citation type="journal article" date="2019" name="Int. J. Syst. Evol. Microbiol.">
        <title>The Global Catalogue of Microorganisms (GCM) 10K type strain sequencing project: providing services to taxonomists for standard genome sequencing and annotation.</title>
        <authorList>
            <consortium name="The Broad Institute Genomics Platform"/>
            <consortium name="The Broad Institute Genome Sequencing Center for Infectious Disease"/>
            <person name="Wu L."/>
            <person name="Ma J."/>
        </authorList>
    </citation>
    <scope>NUCLEOTIDE SEQUENCE [LARGE SCALE GENOMIC DNA]</scope>
    <source>
        <strain evidence="3">JCM 16908</strain>
    </source>
</reference>
<keyword evidence="1" id="KW-0732">Signal</keyword>